<dbReference type="Gene3D" id="3.30.379.10">
    <property type="entry name" value="Chitobiase/beta-hexosaminidase domain 2-like"/>
    <property type="match status" value="1"/>
</dbReference>
<evidence type="ECO:0008006" key="4">
    <source>
        <dbReference type="Google" id="ProtNLM"/>
    </source>
</evidence>
<keyword evidence="3" id="KW-1185">Reference proteome</keyword>
<dbReference type="AlphaFoldDB" id="A0A133QLD3"/>
<dbReference type="eggNOG" id="COG3525">
    <property type="taxonomic scope" value="Bacteria"/>
</dbReference>
<dbReference type="InterPro" id="IPR029018">
    <property type="entry name" value="Hex-like_dom2"/>
</dbReference>
<dbReference type="PANTHER" id="PTHR47406">
    <property type="entry name" value="COAGULATION FACTOR 5/8 TYPE, C-TERMINAL"/>
    <property type="match status" value="1"/>
</dbReference>
<gene>
    <name evidence="2" type="ORF">HMPREF3226_00430</name>
</gene>
<sequence>MILHLLNIKELRLLTALFLTLFPLSLLADNYLFKDGKSDYIIICNAPKGSSEYTSAMEMQTYIQKINGVMLPINPIEQTNKKHIYIGYNKELRKLGIKQPSDSNEGFVYKTIGEDLYIFGGKQLGTMYGVFSFLEYQLGIHWYTKDYVKIPKLKQWILPSTLSVTEKPAFKYRHVFFYTSRINHDWNAHNKLNTTMGLNIKNKYGGLTSYWGIHTMQNMVTQEMFSTHPEYFALINGERNKEGQLCLSNKEVIDLLKRETLKMIMENPGHWCYGVSQKDNDMFCECDNCQILMQKYGGYSGILIWAINQVADEVKKTYPNVKIGTFAYHKTQTPPKHITPRENVVIRLCDAECCFGHPIAYEQGHNRLFLNDLKQWKKLTDNIYIWDYATGFFQYLAPFPNIYAVSENLKTFKENNVMGVMHQGQYQNYGGEFYELKQWVFSKLLWNPNANLDNLITTFITDFYGAAAPYVREYYDLTANLLKDEGKHLMFDTHYDSDIYTKDFIKAGRHILKKAKESVKDDETLLFRVEELYAQILYLSVKRDPWKSVKDGSLTELKAFLKATGMNVSENETAEQFIKSPEPI</sequence>
<keyword evidence="1" id="KW-0378">Hydrolase</keyword>
<dbReference type="EMBL" id="LRQG01000016">
    <property type="protein sequence ID" value="KXA43682.1"/>
    <property type="molecule type" value="Genomic_DNA"/>
</dbReference>
<proteinExistence type="predicted"/>
<evidence type="ECO:0000313" key="3">
    <source>
        <dbReference type="Proteomes" id="UP000070533"/>
    </source>
</evidence>
<dbReference type="InterPro" id="IPR032287">
    <property type="entry name" value="DUF4838"/>
</dbReference>
<organism evidence="2 3">
    <name type="scientific">Prevotella corporis</name>
    <dbReference type="NCBI Taxonomy" id="28128"/>
    <lineage>
        <taxon>Bacteria</taxon>
        <taxon>Pseudomonadati</taxon>
        <taxon>Bacteroidota</taxon>
        <taxon>Bacteroidia</taxon>
        <taxon>Bacteroidales</taxon>
        <taxon>Prevotellaceae</taxon>
        <taxon>Prevotella</taxon>
    </lineage>
</organism>
<dbReference type="GO" id="GO:0005975">
    <property type="term" value="P:carbohydrate metabolic process"/>
    <property type="evidence" value="ECO:0007669"/>
    <property type="project" value="UniProtKB-ARBA"/>
</dbReference>
<dbReference type="SUPFAM" id="SSF55545">
    <property type="entry name" value="beta-N-acetylhexosaminidase-like domain"/>
    <property type="match status" value="1"/>
</dbReference>
<reference evidence="3" key="1">
    <citation type="submission" date="2016-01" db="EMBL/GenBank/DDBJ databases">
        <authorList>
            <person name="Mitreva M."/>
            <person name="Pepin K.H."/>
            <person name="Mihindukulasuriya K.A."/>
            <person name="Fulton R."/>
            <person name="Fronick C."/>
            <person name="O'Laughlin M."/>
            <person name="Miner T."/>
            <person name="Herter B."/>
            <person name="Rosa B.A."/>
            <person name="Cordes M."/>
            <person name="Tomlinson C."/>
            <person name="Wollam A."/>
            <person name="Palsikar V.B."/>
            <person name="Mardis E.R."/>
            <person name="Wilson R.K."/>
        </authorList>
    </citation>
    <scope>NUCLEOTIDE SEQUENCE [LARGE SCALE GENOMIC DNA]</scope>
    <source>
        <strain evidence="3">MJR7716</strain>
    </source>
</reference>
<dbReference type="GO" id="GO:0016787">
    <property type="term" value="F:hydrolase activity"/>
    <property type="evidence" value="ECO:0007669"/>
    <property type="project" value="UniProtKB-KW"/>
</dbReference>
<dbReference type="Pfam" id="PF16126">
    <property type="entry name" value="DUF4838"/>
    <property type="match status" value="1"/>
</dbReference>
<name>A0A133QLD3_9BACT</name>
<dbReference type="PANTHER" id="PTHR47406:SF2">
    <property type="entry name" value="ALPHA GLUCURONIDASE N-TERMINAL DOMAIN-CONTAINING PROTEIN"/>
    <property type="match status" value="1"/>
</dbReference>
<accession>A0A133QLD3</accession>
<dbReference type="STRING" id="28128.HMPREF3226_00430"/>
<protein>
    <recommendedName>
        <fullName evidence="4">Alpha glucuronidase N-terminal domain-containing protein</fullName>
    </recommendedName>
</protein>
<evidence type="ECO:0000256" key="1">
    <source>
        <dbReference type="ARBA" id="ARBA00022801"/>
    </source>
</evidence>
<dbReference type="OrthoDB" id="1099022at2"/>
<dbReference type="Proteomes" id="UP000070533">
    <property type="component" value="Unassembled WGS sequence"/>
</dbReference>
<evidence type="ECO:0000313" key="2">
    <source>
        <dbReference type="EMBL" id="KXA43682.1"/>
    </source>
</evidence>
<dbReference type="PATRIC" id="fig|28128.5.peg.432"/>
<comment type="caution">
    <text evidence="2">The sequence shown here is derived from an EMBL/GenBank/DDBJ whole genome shotgun (WGS) entry which is preliminary data.</text>
</comment>
<dbReference type="RefSeq" id="WP_060940150.1">
    <property type="nucleotide sequence ID" value="NZ_KQ957195.1"/>
</dbReference>